<reference evidence="1 2" key="1">
    <citation type="submission" date="2019-06" db="EMBL/GenBank/DDBJ databases">
        <title>Whole genome shotgun sequence of Glutamicibacter nicotianae NBRC 14234.</title>
        <authorList>
            <person name="Hosoyama A."/>
            <person name="Uohara A."/>
            <person name="Ohji S."/>
            <person name="Ichikawa N."/>
        </authorList>
    </citation>
    <scope>NUCLEOTIDE SEQUENCE [LARGE SCALE GENOMIC DNA]</scope>
    <source>
        <strain evidence="1 2">NBRC 14234</strain>
    </source>
</reference>
<accession>A0ABQ0RQ79</accession>
<proteinExistence type="predicted"/>
<name>A0ABQ0RQ79_GLUNI</name>
<gene>
    <name evidence="1" type="ORF">ANI01nite_28490</name>
</gene>
<comment type="caution">
    <text evidence="1">The sequence shown here is derived from an EMBL/GenBank/DDBJ whole genome shotgun (WGS) entry which is preliminary data.</text>
</comment>
<dbReference type="EMBL" id="BJNE01000016">
    <property type="protein sequence ID" value="GEC13646.1"/>
    <property type="molecule type" value="Genomic_DNA"/>
</dbReference>
<protein>
    <submittedName>
        <fullName evidence="1">Uncharacterized protein</fullName>
    </submittedName>
</protein>
<evidence type="ECO:0000313" key="1">
    <source>
        <dbReference type="EMBL" id="GEC13646.1"/>
    </source>
</evidence>
<sequence>MVVANPHSNSMPREAEGKIWNFTFRRTIRFDCYWYQRRTVYDAEVNAGYVMVPDWERLSAEGRSKRQNFGARGYQQPGTVI</sequence>
<dbReference type="Proteomes" id="UP000316242">
    <property type="component" value="Unassembled WGS sequence"/>
</dbReference>
<organism evidence="1 2">
    <name type="scientific">Glutamicibacter nicotianae</name>
    <name type="common">Arthrobacter nicotianae</name>
    <dbReference type="NCBI Taxonomy" id="37929"/>
    <lineage>
        <taxon>Bacteria</taxon>
        <taxon>Bacillati</taxon>
        <taxon>Actinomycetota</taxon>
        <taxon>Actinomycetes</taxon>
        <taxon>Micrococcales</taxon>
        <taxon>Micrococcaceae</taxon>
        <taxon>Glutamicibacter</taxon>
    </lineage>
</organism>
<keyword evidence="2" id="KW-1185">Reference proteome</keyword>
<evidence type="ECO:0000313" key="2">
    <source>
        <dbReference type="Proteomes" id="UP000316242"/>
    </source>
</evidence>